<evidence type="ECO:0000256" key="4">
    <source>
        <dbReference type="SAM" id="Coils"/>
    </source>
</evidence>
<gene>
    <name evidence="8" type="ORF">BCR38DRAFT_108524</name>
</gene>
<feature type="compositionally biased region" description="Polar residues" evidence="5">
    <location>
        <begin position="214"/>
        <end position="227"/>
    </location>
</feature>
<keyword evidence="4" id="KW-0175">Coiled coil</keyword>
<dbReference type="InParanoid" id="A0A1Y2DD03"/>
<evidence type="ECO:0000256" key="1">
    <source>
        <dbReference type="ARBA" id="ARBA00004267"/>
    </source>
</evidence>
<comment type="caution">
    <text evidence="8">The sequence shown here is derived from an EMBL/GenBank/DDBJ whole genome shotgun (WGS) entry which is preliminary data.</text>
</comment>
<feature type="region of interest" description="Disordered" evidence="5">
    <location>
        <begin position="192"/>
        <end position="227"/>
    </location>
</feature>
<feature type="region of interest" description="Disordered" evidence="5">
    <location>
        <begin position="773"/>
        <end position="814"/>
    </location>
</feature>
<feature type="region of interest" description="Disordered" evidence="5">
    <location>
        <begin position="117"/>
        <end position="151"/>
    </location>
</feature>
<dbReference type="OrthoDB" id="76453at2759"/>
<dbReference type="InterPro" id="IPR025925">
    <property type="entry name" value="PPC89_CLD"/>
</dbReference>
<proteinExistence type="predicted"/>
<reference evidence="8 9" key="1">
    <citation type="submission" date="2016-07" db="EMBL/GenBank/DDBJ databases">
        <title>Pervasive Adenine N6-methylation of Active Genes in Fungi.</title>
        <authorList>
            <consortium name="DOE Joint Genome Institute"/>
            <person name="Mondo S.J."/>
            <person name="Dannebaum R.O."/>
            <person name="Kuo R.C."/>
            <person name="Labutti K."/>
            <person name="Haridas S."/>
            <person name="Kuo A."/>
            <person name="Salamov A."/>
            <person name="Ahrendt S.R."/>
            <person name="Lipzen A."/>
            <person name="Sullivan W."/>
            <person name="Andreopoulos W.B."/>
            <person name="Clum A."/>
            <person name="Lindquist E."/>
            <person name="Daum C."/>
            <person name="Ramamoorthy G.K."/>
            <person name="Gryganskyi A."/>
            <person name="Culley D."/>
            <person name="Magnuson J.K."/>
            <person name="James T.Y."/>
            <person name="O'Malley M.A."/>
            <person name="Stajich J.E."/>
            <person name="Spatafora J.W."/>
            <person name="Visel A."/>
            <person name="Grigoriev I.V."/>
        </authorList>
    </citation>
    <scope>NUCLEOTIDE SEQUENCE [LARGE SCALE GENOMIC DNA]</scope>
    <source>
        <strain evidence="8 9">CBS 129021</strain>
    </source>
</reference>
<feature type="region of interest" description="Disordered" evidence="5">
    <location>
        <begin position="1"/>
        <end position="55"/>
    </location>
</feature>
<evidence type="ECO:0000313" key="9">
    <source>
        <dbReference type="Proteomes" id="UP000193689"/>
    </source>
</evidence>
<keyword evidence="2" id="KW-0963">Cytoplasm</keyword>
<dbReference type="PANTHER" id="PTHR19336">
    <property type="entry name" value="UNCHARACTERIZED DUF1167"/>
    <property type="match status" value="1"/>
</dbReference>
<evidence type="ECO:0000256" key="2">
    <source>
        <dbReference type="ARBA" id="ARBA00022490"/>
    </source>
</evidence>
<evidence type="ECO:0000313" key="8">
    <source>
        <dbReference type="EMBL" id="ORY57163.1"/>
    </source>
</evidence>
<dbReference type="InterPro" id="IPR024957">
    <property type="entry name" value="Cep57_MT-bd_dom"/>
</dbReference>
<feature type="compositionally biased region" description="Basic and acidic residues" evidence="5">
    <location>
        <begin position="1"/>
        <end position="22"/>
    </location>
</feature>
<evidence type="ECO:0008006" key="10">
    <source>
        <dbReference type="Google" id="ProtNLM"/>
    </source>
</evidence>
<feature type="region of interest" description="Disordered" evidence="5">
    <location>
        <begin position="833"/>
        <end position="859"/>
    </location>
</feature>
<name>A0A1Y2DD03_9PEZI</name>
<dbReference type="Pfam" id="PF06657">
    <property type="entry name" value="Cep57_MT_bd"/>
    <property type="match status" value="1"/>
</dbReference>
<feature type="region of interest" description="Disordered" evidence="5">
    <location>
        <begin position="972"/>
        <end position="993"/>
    </location>
</feature>
<sequence length="1102" mass="124378">MAAHTDRFKSRILREKFQHRDNPFNSPPSSTGSHGTVTMTSDLSYDPEGESTRRMHRDDDSIQLPGLLSHHKHGSKAQSPFKVNTSAIGRNFPEWKGGWNVNSREQTEDIYNVTGDRIDQGKENIPPSSSTVASPTQAKSQTPGHFKTGGGTLRTLAQMQAQVDDDSVNMTTGSNPRRGNVTSLIQTLKAAQATRESAPIKSSPKPVNVRHSRISNTNARPSTPNQTGRSFFLPNLIHINDFVSGVLKLSSTKNGIPVFVKNGKVHDRESRTSPDHHANVDAIKVPEDEQKIFVSLDKIREEIQALQEHDDQVSRQAEILQEELYELQIQLSKAKSRKDSAMGSDSDSSMLDHLNNQKSQLEEQVASLQSRLDKANRKISINEIHTESYISERDEALKSASARLEEINRLQSELDAARREVNASRNGDAQDLNVVEAENRDLREDNISLRHQYKSMHEENQSLRSHNTLLTHQNVDLQKEVKRLQRELDSLQGENELLQKEYAVIVEEKRTIKQDNLSLERHNEKWYNDTKSLQQKVTLLEQRTQDLQDNNNQLHHMLDSVNAETGTITVHMKDVKDRIEKKTRDLTEQNAQLRQQIVELQAEYASKYTSFEQEKRRLVGSNERLNDKLDHISKQFEQIVCESKEEAAKYEEMQSSLTQQLEDLKTTPTTTTTSKTKPVKVTRIIEPTTSASKHKSTLSEMSARSTTSQTDFQMQDDYTRHIDLTQDSDFATNMSREGKIDKLRDALRQAQLDAQQQDEPDEYADLDEAAITEDMSRSLPSLPQTRRNDSIAFKSKNTTSKGQTETSKAQPLGILKNVQTPRQIPEQDLTGRFSVKSGMSGMSLPSQASPPDLSHGRRHSDSVRFDLNVNVEETSALFMDDITLDSRKRAVERQEALAAKKGKATPVLPKNGAKKAIPTLSKDAKRVLDSLCHDHDCRNCIVCKRINSHMHEDETTRTGVKTTVRVEKPIPVTDRIPNSTTDSAYEDQPTLRPAQHPGLALATVMKGLRDELAHLEAKYAKKNAIFAAMDPSFGRRERKGVTSEIQTLMRAINDKQDMIYRLHDVLEGQKASGQQMTEDEVDVTIMSILSKDKEVTWDGIVD</sequence>
<dbReference type="EMBL" id="MCFJ01000020">
    <property type="protein sequence ID" value="ORY57163.1"/>
    <property type="molecule type" value="Genomic_DNA"/>
</dbReference>
<protein>
    <recommendedName>
        <fullName evidence="10">Cep57 centrosome microtubule-binding domain-containing protein</fullName>
    </recommendedName>
</protein>
<dbReference type="GO" id="GO:0008017">
    <property type="term" value="F:microtubule binding"/>
    <property type="evidence" value="ECO:0007669"/>
    <property type="project" value="InterPro"/>
</dbReference>
<evidence type="ECO:0000256" key="3">
    <source>
        <dbReference type="ARBA" id="ARBA00023212"/>
    </source>
</evidence>
<dbReference type="PANTHER" id="PTHR19336:SF9">
    <property type="entry name" value="SPINDLE POLE BODY PROTEIN PPC89"/>
    <property type="match status" value="1"/>
</dbReference>
<dbReference type="RefSeq" id="XP_040710515.1">
    <property type="nucleotide sequence ID" value="XM_040853353.1"/>
</dbReference>
<feature type="coiled-coil region" evidence="4">
    <location>
        <begin position="296"/>
        <end position="603"/>
    </location>
</feature>
<dbReference type="AlphaFoldDB" id="A0A1Y2DD03"/>
<dbReference type="GO" id="GO:0005815">
    <property type="term" value="C:microtubule organizing center"/>
    <property type="evidence" value="ECO:0007669"/>
    <property type="project" value="UniProtKB-SubCell"/>
</dbReference>
<feature type="compositionally biased region" description="Polar residues" evidence="5">
    <location>
        <begin position="23"/>
        <end position="43"/>
    </location>
</feature>
<keyword evidence="9" id="KW-1185">Reference proteome</keyword>
<dbReference type="GeneID" id="63769565"/>
<evidence type="ECO:0000259" key="6">
    <source>
        <dbReference type="Pfam" id="PF06657"/>
    </source>
</evidence>
<feature type="domain" description="Cep57 centrosome microtubule-binding" evidence="6">
    <location>
        <begin position="989"/>
        <end position="1065"/>
    </location>
</feature>
<evidence type="ECO:0000259" key="7">
    <source>
        <dbReference type="Pfam" id="PF14197"/>
    </source>
</evidence>
<dbReference type="STRING" id="1141098.A0A1Y2DD03"/>
<comment type="subcellular location">
    <subcellularLocation>
        <location evidence="1">Cytoplasm</location>
        <location evidence="1">Cytoskeleton</location>
        <location evidence="1">Microtubule organizing center</location>
    </subcellularLocation>
</comment>
<organism evidence="8 9">
    <name type="scientific">Pseudomassariella vexata</name>
    <dbReference type="NCBI Taxonomy" id="1141098"/>
    <lineage>
        <taxon>Eukaryota</taxon>
        <taxon>Fungi</taxon>
        <taxon>Dikarya</taxon>
        <taxon>Ascomycota</taxon>
        <taxon>Pezizomycotina</taxon>
        <taxon>Sordariomycetes</taxon>
        <taxon>Xylariomycetidae</taxon>
        <taxon>Amphisphaeriales</taxon>
        <taxon>Pseudomassariaceae</taxon>
        <taxon>Pseudomassariella</taxon>
    </lineage>
</organism>
<dbReference type="InterPro" id="IPR051756">
    <property type="entry name" value="Centrosomal_MT-associated"/>
</dbReference>
<feature type="compositionally biased region" description="Polar residues" evidence="5">
    <location>
        <begin position="126"/>
        <end position="143"/>
    </location>
</feature>
<feature type="region of interest" description="Disordered" evidence="5">
    <location>
        <begin position="690"/>
        <end position="710"/>
    </location>
</feature>
<evidence type="ECO:0000256" key="5">
    <source>
        <dbReference type="SAM" id="MobiDB-lite"/>
    </source>
</evidence>
<keyword evidence="3" id="KW-0206">Cytoskeleton</keyword>
<dbReference type="Pfam" id="PF14197">
    <property type="entry name" value="Cep57_CLD_2"/>
    <property type="match status" value="1"/>
</dbReference>
<feature type="domain" description="PPC89 centrosome localisation" evidence="7">
    <location>
        <begin position="361"/>
        <end position="424"/>
    </location>
</feature>
<feature type="compositionally biased region" description="Polar residues" evidence="5">
    <location>
        <begin position="698"/>
        <end position="710"/>
    </location>
</feature>
<dbReference type="Proteomes" id="UP000193689">
    <property type="component" value="Unassembled WGS sequence"/>
</dbReference>
<accession>A0A1Y2DD03</accession>
<feature type="compositionally biased region" description="Polar residues" evidence="5">
    <location>
        <begin position="795"/>
        <end position="809"/>
    </location>
</feature>